<comment type="subcellular location">
    <subcellularLocation>
        <location evidence="1 8">Cell membrane</location>
        <topology evidence="1 8">Multi-pass membrane protein</topology>
    </subcellularLocation>
</comment>
<evidence type="ECO:0000313" key="10">
    <source>
        <dbReference type="EMBL" id="TDO91281.1"/>
    </source>
</evidence>
<sequence length="461" mass="53455">MGLILTVLSAALLTAANYYGELYFLSWAALLPFLYYLFVLKNDEITYRKIFLNGWNLGFWILIFSANFLYHSIKLYTSAPMLIIILILVLLFSLLSLSYGLFFLFYFYLQSRLFSQNQFRPFLFAFCWALFEFSRHYLLHFFPIASPAYTQAEFVSFIQLAELGGIWLLTFVLILVNGLLFQLFFQKKFKNIFIIALIFIIIFSFAYSRQQTNFAAEGAKEIEIGIITTEIDQKRKWSSAQLDQNIALVLKAASELNQTQLIIAPETNLTFDFHSNQYYRRQFLNKAADKFETPIQIGSLAAGDSARGRYNSSFLVSESGEIAARYDKNLLLYFGETYPYQKILNKYTPYNFSSLKAGEDSKVFKNKNLSWKTVICSEILYPEYVQTESDIDFIVNQTNEAWFNESRLLKNIMWQAAVLRAVENRVPVIKTGNQAHSGIIYPSGEYQKVNPSQNYHILKFK</sequence>
<dbReference type="OrthoDB" id="9811121at2"/>
<keyword evidence="2 8" id="KW-1003">Cell membrane</keyword>
<dbReference type="GO" id="GO:0016410">
    <property type="term" value="F:N-acyltransferase activity"/>
    <property type="evidence" value="ECO:0007669"/>
    <property type="project" value="UniProtKB-UniRule"/>
</dbReference>
<comment type="function">
    <text evidence="8">Catalyzes the phospholipid dependent N-acylation of the N-terminal cysteine of apolipoprotein, the last step in lipoprotein maturation.</text>
</comment>
<evidence type="ECO:0000256" key="7">
    <source>
        <dbReference type="ARBA" id="ARBA00023315"/>
    </source>
</evidence>
<dbReference type="NCBIfam" id="TIGR00546">
    <property type="entry name" value="lnt"/>
    <property type="match status" value="1"/>
</dbReference>
<feature type="transmembrane region" description="Helical" evidence="8">
    <location>
        <begin position="82"/>
        <end position="109"/>
    </location>
</feature>
<name>A0A4R6LUB0_9FIRM</name>
<comment type="catalytic activity">
    <reaction evidence="8">
        <text>N-terminal S-1,2-diacyl-sn-glyceryl-L-cysteinyl-[lipoprotein] + a glycerophospholipid = N-acyl-S-1,2-diacyl-sn-glyceryl-L-cysteinyl-[lipoprotein] + a 2-acyl-sn-glycero-3-phospholipid + H(+)</text>
        <dbReference type="Rhea" id="RHEA:48228"/>
        <dbReference type="Rhea" id="RHEA-COMP:14681"/>
        <dbReference type="Rhea" id="RHEA-COMP:14684"/>
        <dbReference type="ChEBI" id="CHEBI:15378"/>
        <dbReference type="ChEBI" id="CHEBI:136912"/>
        <dbReference type="ChEBI" id="CHEBI:140656"/>
        <dbReference type="ChEBI" id="CHEBI:140657"/>
        <dbReference type="ChEBI" id="CHEBI:140660"/>
        <dbReference type="EC" id="2.3.1.269"/>
    </reaction>
</comment>
<dbReference type="Gene3D" id="3.60.110.10">
    <property type="entry name" value="Carbon-nitrogen hydrolase"/>
    <property type="match status" value="1"/>
</dbReference>
<evidence type="ECO:0000256" key="6">
    <source>
        <dbReference type="ARBA" id="ARBA00023136"/>
    </source>
</evidence>
<evidence type="ECO:0000256" key="5">
    <source>
        <dbReference type="ARBA" id="ARBA00022989"/>
    </source>
</evidence>
<keyword evidence="10" id="KW-0449">Lipoprotein</keyword>
<evidence type="ECO:0000256" key="2">
    <source>
        <dbReference type="ARBA" id="ARBA00022475"/>
    </source>
</evidence>
<dbReference type="InterPro" id="IPR003010">
    <property type="entry name" value="C-N_Hydrolase"/>
</dbReference>
<dbReference type="Pfam" id="PF00795">
    <property type="entry name" value="CN_hydrolase"/>
    <property type="match status" value="1"/>
</dbReference>
<comment type="similarity">
    <text evidence="8">Belongs to the CN hydrolase family. Apolipoprotein N-acyltransferase subfamily.</text>
</comment>
<evidence type="ECO:0000313" key="11">
    <source>
        <dbReference type="Proteomes" id="UP000295064"/>
    </source>
</evidence>
<keyword evidence="5 8" id="KW-1133">Transmembrane helix</keyword>
<gene>
    <name evidence="8" type="primary">lnt</name>
    <name evidence="10" type="ORF">DFR79_10929</name>
</gene>
<dbReference type="InterPro" id="IPR045378">
    <property type="entry name" value="LNT_N"/>
</dbReference>
<keyword evidence="7 8" id="KW-0012">Acyltransferase</keyword>
<comment type="caution">
    <text evidence="10">The sequence shown here is derived from an EMBL/GenBank/DDBJ whole genome shotgun (WGS) entry which is preliminary data.</text>
</comment>
<proteinExistence type="inferred from homology"/>
<dbReference type="InterPro" id="IPR004563">
    <property type="entry name" value="Apolipo_AcylTrfase"/>
</dbReference>
<dbReference type="EC" id="2.3.1.269" evidence="8"/>
<dbReference type="PANTHER" id="PTHR38686:SF1">
    <property type="entry name" value="APOLIPOPROTEIN N-ACYLTRANSFERASE"/>
    <property type="match status" value="1"/>
</dbReference>
<dbReference type="PROSITE" id="PS50263">
    <property type="entry name" value="CN_HYDROLASE"/>
    <property type="match status" value="1"/>
</dbReference>
<evidence type="ECO:0000259" key="9">
    <source>
        <dbReference type="PROSITE" id="PS50263"/>
    </source>
</evidence>
<evidence type="ECO:0000256" key="8">
    <source>
        <dbReference type="HAMAP-Rule" id="MF_01148"/>
    </source>
</evidence>
<dbReference type="AlphaFoldDB" id="A0A4R6LUB0"/>
<accession>A0A4R6LUB0</accession>
<dbReference type="Proteomes" id="UP000295064">
    <property type="component" value="Unassembled WGS sequence"/>
</dbReference>
<dbReference type="EMBL" id="SNWX01000009">
    <property type="protein sequence ID" value="TDO91281.1"/>
    <property type="molecule type" value="Genomic_DNA"/>
</dbReference>
<organism evidence="10 11">
    <name type="scientific">Halanaerobium saccharolyticum</name>
    <dbReference type="NCBI Taxonomy" id="43595"/>
    <lineage>
        <taxon>Bacteria</taxon>
        <taxon>Bacillati</taxon>
        <taxon>Bacillota</taxon>
        <taxon>Clostridia</taxon>
        <taxon>Halanaerobiales</taxon>
        <taxon>Halanaerobiaceae</taxon>
        <taxon>Halanaerobium</taxon>
    </lineage>
</organism>
<dbReference type="UniPathway" id="UPA00666"/>
<reference evidence="10 11" key="1">
    <citation type="submission" date="2019-03" db="EMBL/GenBank/DDBJ databases">
        <title>Subsurface microbial communities from deep shales in Ohio and West Virginia, USA.</title>
        <authorList>
            <person name="Wrighton K."/>
        </authorList>
    </citation>
    <scope>NUCLEOTIDE SEQUENCE [LARGE SCALE GENOMIC DNA]</scope>
    <source>
        <strain evidence="10 11">MA284_T2</strain>
    </source>
</reference>
<evidence type="ECO:0000256" key="4">
    <source>
        <dbReference type="ARBA" id="ARBA00022692"/>
    </source>
</evidence>
<evidence type="ECO:0000256" key="1">
    <source>
        <dbReference type="ARBA" id="ARBA00004651"/>
    </source>
</evidence>
<keyword evidence="6 8" id="KW-0472">Membrane</keyword>
<dbReference type="HAMAP" id="MF_01148">
    <property type="entry name" value="Lnt"/>
    <property type="match status" value="1"/>
</dbReference>
<dbReference type="RefSeq" id="WP_133514842.1">
    <property type="nucleotide sequence ID" value="NZ_SNWX01000009.1"/>
</dbReference>
<dbReference type="SUPFAM" id="SSF56317">
    <property type="entry name" value="Carbon-nitrogen hydrolase"/>
    <property type="match status" value="1"/>
</dbReference>
<feature type="transmembrane region" description="Helical" evidence="8">
    <location>
        <begin position="121"/>
        <end position="145"/>
    </location>
</feature>
<feature type="domain" description="CN hydrolase" evidence="9">
    <location>
        <begin position="227"/>
        <end position="461"/>
    </location>
</feature>
<comment type="pathway">
    <text evidence="8">Protein modification; lipoprotein biosynthesis (N-acyl transfer).</text>
</comment>
<keyword evidence="4 8" id="KW-0812">Transmembrane</keyword>
<feature type="transmembrane region" description="Helical" evidence="8">
    <location>
        <begin position="25"/>
        <end position="40"/>
    </location>
</feature>
<dbReference type="GO" id="GO:0005886">
    <property type="term" value="C:plasma membrane"/>
    <property type="evidence" value="ECO:0007669"/>
    <property type="project" value="UniProtKB-SubCell"/>
</dbReference>
<evidence type="ECO:0000256" key="3">
    <source>
        <dbReference type="ARBA" id="ARBA00022679"/>
    </source>
</evidence>
<keyword evidence="3 8" id="KW-0808">Transferase</keyword>
<dbReference type="PANTHER" id="PTHR38686">
    <property type="entry name" value="APOLIPOPROTEIN N-ACYLTRANSFERASE"/>
    <property type="match status" value="1"/>
</dbReference>
<protein>
    <recommendedName>
        <fullName evidence="8">Apolipoprotein N-acyltransferase</fullName>
        <shortName evidence="8">ALP N-acyltransferase</shortName>
        <ecNumber evidence="8">2.3.1.269</ecNumber>
    </recommendedName>
</protein>
<feature type="transmembrane region" description="Helical" evidence="8">
    <location>
        <begin position="52"/>
        <end position="70"/>
    </location>
</feature>
<feature type="transmembrane region" description="Helical" evidence="8">
    <location>
        <begin position="192"/>
        <end position="208"/>
    </location>
</feature>
<dbReference type="GO" id="GO:0042158">
    <property type="term" value="P:lipoprotein biosynthetic process"/>
    <property type="evidence" value="ECO:0007669"/>
    <property type="project" value="UniProtKB-UniRule"/>
</dbReference>
<dbReference type="Pfam" id="PF20154">
    <property type="entry name" value="LNT_N"/>
    <property type="match status" value="1"/>
</dbReference>
<feature type="transmembrane region" description="Helical" evidence="8">
    <location>
        <begin position="165"/>
        <end position="185"/>
    </location>
</feature>
<dbReference type="InterPro" id="IPR036526">
    <property type="entry name" value="C-N_Hydrolase_sf"/>
</dbReference>